<dbReference type="Proteomes" id="UP000013085">
    <property type="component" value="Unassembled WGS sequence"/>
</dbReference>
<evidence type="ECO:0000313" key="3">
    <source>
        <dbReference type="Proteomes" id="UP000013085"/>
    </source>
</evidence>
<organism evidence="2 3">
    <name type="scientific">[Clostridium] clostridioforme 90A8</name>
    <dbReference type="NCBI Taxonomy" id="999408"/>
    <lineage>
        <taxon>Bacteria</taxon>
        <taxon>Bacillati</taxon>
        <taxon>Bacillota</taxon>
        <taxon>Clostridia</taxon>
        <taxon>Lachnospirales</taxon>
        <taxon>Lachnospiraceae</taxon>
        <taxon>Enterocloster</taxon>
    </lineage>
</organism>
<reference evidence="2 3" key="1">
    <citation type="submission" date="2013-01" db="EMBL/GenBank/DDBJ databases">
        <title>The Genome Sequence of Clostridium clostridioforme 90A8.</title>
        <authorList>
            <consortium name="The Broad Institute Genome Sequencing Platform"/>
            <person name="Earl A."/>
            <person name="Ward D."/>
            <person name="Feldgarden M."/>
            <person name="Gevers D."/>
            <person name="Courvalin P."/>
            <person name="Lambert T."/>
            <person name="Walker B."/>
            <person name="Young S.K."/>
            <person name="Zeng Q."/>
            <person name="Gargeya S."/>
            <person name="Fitzgerald M."/>
            <person name="Haas B."/>
            <person name="Abouelleil A."/>
            <person name="Alvarado L."/>
            <person name="Arachchi H.M."/>
            <person name="Berlin A.M."/>
            <person name="Chapman S.B."/>
            <person name="Dewar J."/>
            <person name="Goldberg J."/>
            <person name="Griggs A."/>
            <person name="Gujja S."/>
            <person name="Hansen M."/>
            <person name="Howarth C."/>
            <person name="Imamovic A."/>
            <person name="Larimer J."/>
            <person name="McCowan C."/>
            <person name="Murphy C."/>
            <person name="Neiman D."/>
            <person name="Pearson M."/>
            <person name="Priest M."/>
            <person name="Roberts A."/>
            <person name="Saif S."/>
            <person name="Shea T."/>
            <person name="Sisk P."/>
            <person name="Sykes S."/>
            <person name="Wortman J."/>
            <person name="Nusbaum C."/>
            <person name="Birren B."/>
        </authorList>
    </citation>
    <scope>NUCLEOTIDE SEQUENCE [LARGE SCALE GENOMIC DNA]</scope>
    <source>
        <strain evidence="2 3">90A8</strain>
    </source>
</reference>
<dbReference type="HOGENOM" id="CLU_1600264_0_0_9"/>
<sequence>MKRALLFIFMTVCVLGMSACSSKDAMPETSDSASNPVQNTDISNLNGGKIWSEQDIVSMFSLVQETDWEYIDCVLIPDHASDRVGAVLFRNDKEQTSNVAFFDADGYFQQYGTYARMSDEPDFQYLGGGAVTFKLETEDGIIYNYTITISIDDSNVNFKAEDDLPK</sequence>
<keyword evidence="1" id="KW-0732">Signal</keyword>
<evidence type="ECO:0000313" key="2">
    <source>
        <dbReference type="EMBL" id="ENZ06673.1"/>
    </source>
</evidence>
<evidence type="ECO:0008006" key="4">
    <source>
        <dbReference type="Google" id="ProtNLM"/>
    </source>
</evidence>
<dbReference type="PROSITE" id="PS51257">
    <property type="entry name" value="PROKAR_LIPOPROTEIN"/>
    <property type="match status" value="1"/>
</dbReference>
<evidence type="ECO:0000256" key="1">
    <source>
        <dbReference type="SAM" id="SignalP"/>
    </source>
</evidence>
<feature type="chain" id="PRO_5038653023" description="Lipoprotein" evidence="1">
    <location>
        <begin position="26"/>
        <end position="166"/>
    </location>
</feature>
<name>A0A0E2H1W7_9FIRM</name>
<dbReference type="AlphaFoldDB" id="A0A0E2H1W7"/>
<gene>
    <name evidence="2" type="ORF">HMPREF1090_05407</name>
</gene>
<dbReference type="RefSeq" id="WP_002594812.1">
    <property type="nucleotide sequence ID" value="NZ_KB850995.1"/>
</dbReference>
<comment type="caution">
    <text evidence="2">The sequence shown here is derived from an EMBL/GenBank/DDBJ whole genome shotgun (WGS) entry which is preliminary data.</text>
</comment>
<feature type="signal peptide" evidence="1">
    <location>
        <begin position="1"/>
        <end position="25"/>
    </location>
</feature>
<accession>A0A0E2H1W7</accession>
<proteinExistence type="predicted"/>
<dbReference type="EMBL" id="AGYR01000073">
    <property type="protein sequence ID" value="ENZ06673.1"/>
    <property type="molecule type" value="Genomic_DNA"/>
</dbReference>
<protein>
    <recommendedName>
        <fullName evidence="4">Lipoprotein</fullName>
    </recommendedName>
</protein>